<dbReference type="EMBL" id="CAUYUJ010021960">
    <property type="protein sequence ID" value="CAK0908122.1"/>
    <property type="molecule type" value="Genomic_DNA"/>
</dbReference>
<dbReference type="Proteomes" id="UP001189429">
    <property type="component" value="Unassembled WGS sequence"/>
</dbReference>
<organism evidence="1 2">
    <name type="scientific">Prorocentrum cordatum</name>
    <dbReference type="NCBI Taxonomy" id="2364126"/>
    <lineage>
        <taxon>Eukaryota</taxon>
        <taxon>Sar</taxon>
        <taxon>Alveolata</taxon>
        <taxon>Dinophyceae</taxon>
        <taxon>Prorocentrales</taxon>
        <taxon>Prorocentraceae</taxon>
        <taxon>Prorocentrum</taxon>
    </lineage>
</organism>
<comment type="caution">
    <text evidence="1">The sequence shown here is derived from an EMBL/GenBank/DDBJ whole genome shotgun (WGS) entry which is preliminary data.</text>
</comment>
<protein>
    <submittedName>
        <fullName evidence="1">Uncharacterized protein</fullName>
    </submittedName>
</protein>
<sequence length="533" mass="59231">VPLRFWSGTSPGPPWAPMPTTKRQFWIPRVRHVSGPCWESALGDIKDHVQALQEKSAAHGWSLCYWSHEAMDAEMDACADAALREAYFSIDPAYMVVRSDLFRLWVLCKFGGMWLDLRGAPADDADGIGLEAVPRHFGGTPPPLLFCYGGQHKEKFGGLHGEIINGFMMGCPGLQVWQDAWRRAVGMICSYPDRWRRCARPGQHAIDDTLDYFDIPVAMTGREGVLCMGPLSMTKVVREYLCARGAMEECVPSTFRNFWSWSTLTPRGKTWAAVQGRLLYRDPEKAAAHMHYSKLTAPIVRLGEEPVARAPCLALAPVQRRTIPLSAASSALEGGSWKELDFLDWQSSWWESLGGLPVIISDSTFTFMFGQSSLQDKVVTLRGQAIGRIIGRCGSDYVSLEHELIEKLSPADPGAVAAVPAAEALPADGRQQRFRVCELAQAHWAERCVPAIMSFAESYASKSWLWGDPCPSLYASKGLHLRKPAALWILRVYLLAALYNNLRLIFCIGWNSKNASDEYKAQADSPLIKGGHR</sequence>
<evidence type="ECO:0000313" key="1">
    <source>
        <dbReference type="EMBL" id="CAK0908122.1"/>
    </source>
</evidence>
<reference evidence="1" key="1">
    <citation type="submission" date="2023-10" db="EMBL/GenBank/DDBJ databases">
        <authorList>
            <person name="Chen Y."/>
            <person name="Shah S."/>
            <person name="Dougan E. K."/>
            <person name="Thang M."/>
            <person name="Chan C."/>
        </authorList>
    </citation>
    <scope>NUCLEOTIDE SEQUENCE [LARGE SCALE GENOMIC DNA]</scope>
</reference>
<evidence type="ECO:0000313" key="2">
    <source>
        <dbReference type="Proteomes" id="UP001189429"/>
    </source>
</evidence>
<proteinExistence type="predicted"/>
<keyword evidence="2" id="KW-1185">Reference proteome</keyword>
<name>A0ABN9Y6C9_9DINO</name>
<accession>A0ABN9Y6C9</accession>
<gene>
    <name evidence="1" type="ORF">PCOR1329_LOCUS82883</name>
</gene>
<dbReference type="Gene3D" id="3.90.550.20">
    <property type="match status" value="1"/>
</dbReference>
<feature type="non-terminal residue" evidence="1">
    <location>
        <position position="1"/>
    </location>
</feature>